<sequence length="1122" mass="127216">MAVYSVATGALAPVLSKLSSLLGDEHLELAERTRSDAMFIRSQLEAVHSLLLPRINWGMTGEDVDALCKDELMAAVRELSYDMDDAIDDLIFLEPMAPAGDGGDPFDELKTRVEDVSKRFSDSRYWRPPVEQHQPSLTAATVDSPPPHARARFVHNMMDVSELVEMEQHLKGLIKLLEQGADTSTYASRWRTATPWHDKEQSIVVKVPEGDWGFPMNPFRWARDSFERLRSGSLDGDTLQLDGEGASIRKLLSTLRNKAGHAQLVRVEDKGKKVEETTTMPCEFHEVKTVCILGLPGAGKTTLAKLLYSHHSTTEQQFQHRAFVSLSPGANLTDTLTDILLQVGAYNDDATPYCGTGTPHQQYLIDNISAYLIGKKYLIIIDDVWRWEEWEVIRKSIPKNDLGSRIIMTTRLNSIAEKCRNDDMDAFVYETEALDYVDAWLLCDKVARKSVTCMNINPCYDIVDMCYGMPLALIRVSSALAEEIQALDSDERQIWRALRRVEDGILDIPSLKPLAESLCLGYDHLPLYLRTLLLCCSVYHWLDGGIVQRGRLVTRWIAEGFVSEEKAAEGYFDELVGRGWMKHRELNEYEIHPMMLAILRYKSKEYNFVTCLGTGSDTCTSASLSYSSPTMAIRRLCLQRGYPMKCFSSMDVSHTRSLVILGDVIGVPLDMFKRLRVLDLEDNLDIDDSHLKKICEQLESLRLLKYLGLKGARITKLPQEIQKLKHLEILYVRSTGIKELPQEIGELKQLRTLDVSCTKIHKFPLHIRELQHLHMGYNYVTEVPKEIEELQHLRTLDVRNMWIKELPSQIGELKHLRTLDVRNTGVRELPWQAGQISGSLHVHTDDSDEGMRLPEGVCEDLIKGIPKAELAKCSEVLSINIVDRLGSPPIGIFKVIGLHKSIPKLIKDHFNVLSSLDIRRYNKLEEDDHEFLANNMPNLQMLVLRFEAPQREPIIINRTGFQMLERFLVESRVPRITFQEGAMSKLKHLEFKFYAGPPSKDPIGITHLKSLQKVVFRCSKWYKSDNPGIKAAIDVVKKEARQHPNQPISLLITEGDKEVPNIEAHGSSENIVVVHAAPDDAISCSSCGRTSTSIQEGTVRDQIPAMDLFWPEFNSYEKAKRN</sequence>
<name>A0A0E0RC35_ORYRU</name>
<evidence type="ECO:0000259" key="7">
    <source>
        <dbReference type="Pfam" id="PF00931"/>
    </source>
</evidence>
<comment type="similarity">
    <text evidence="1">Belongs to the disease resistance NB-LRR family.</text>
</comment>
<evidence type="ECO:0000256" key="4">
    <source>
        <dbReference type="ARBA" id="ARBA00022741"/>
    </source>
</evidence>
<evidence type="ECO:0000313" key="10">
    <source>
        <dbReference type="EnsemblPlants" id="ORUFI11G24730.2"/>
    </source>
</evidence>
<dbReference type="SUPFAM" id="SSF52540">
    <property type="entry name" value="P-loop containing nucleoside triphosphate hydrolases"/>
    <property type="match status" value="1"/>
</dbReference>
<keyword evidence="11" id="KW-1185">Reference proteome</keyword>
<evidence type="ECO:0000256" key="6">
    <source>
        <dbReference type="ARBA" id="ARBA00023054"/>
    </source>
</evidence>
<proteinExistence type="inferred from homology"/>
<dbReference type="Proteomes" id="UP000008022">
    <property type="component" value="Unassembled WGS sequence"/>
</dbReference>
<reference evidence="11" key="1">
    <citation type="submission" date="2013-06" db="EMBL/GenBank/DDBJ databases">
        <authorList>
            <person name="Zhao Q."/>
        </authorList>
    </citation>
    <scope>NUCLEOTIDE SEQUENCE</scope>
    <source>
        <strain evidence="11">cv. W1943</strain>
    </source>
</reference>
<evidence type="ECO:0000313" key="11">
    <source>
        <dbReference type="Proteomes" id="UP000008022"/>
    </source>
</evidence>
<keyword evidence="3" id="KW-0677">Repeat</keyword>
<reference evidence="10" key="2">
    <citation type="submission" date="2015-06" db="UniProtKB">
        <authorList>
            <consortium name="EnsemblPlants"/>
        </authorList>
    </citation>
    <scope>IDENTIFICATION</scope>
</reference>
<evidence type="ECO:0000256" key="1">
    <source>
        <dbReference type="ARBA" id="ARBA00008894"/>
    </source>
</evidence>
<keyword evidence="6" id="KW-0175">Coiled coil</keyword>
<feature type="domain" description="Disease resistance R13L4/SHOC-2-like LRR" evidence="9">
    <location>
        <begin position="785"/>
        <end position="857"/>
    </location>
</feature>
<dbReference type="HOGENOM" id="CLU_000837_25_0_1"/>
<evidence type="ECO:0008006" key="12">
    <source>
        <dbReference type="Google" id="ProtNLM"/>
    </source>
</evidence>
<keyword evidence="2" id="KW-0433">Leucine-rich repeat</keyword>
<dbReference type="EnsemblPlants" id="ORUFI11G24730.2">
    <property type="protein sequence ID" value="ORUFI11G24730.2"/>
    <property type="gene ID" value="ORUFI11G24730"/>
</dbReference>
<organism evidence="10 11">
    <name type="scientific">Oryza rufipogon</name>
    <name type="common">Brownbeard rice</name>
    <name type="synonym">Asian wild rice</name>
    <dbReference type="NCBI Taxonomy" id="4529"/>
    <lineage>
        <taxon>Eukaryota</taxon>
        <taxon>Viridiplantae</taxon>
        <taxon>Streptophyta</taxon>
        <taxon>Embryophyta</taxon>
        <taxon>Tracheophyta</taxon>
        <taxon>Spermatophyta</taxon>
        <taxon>Magnoliopsida</taxon>
        <taxon>Liliopsida</taxon>
        <taxon>Poales</taxon>
        <taxon>Poaceae</taxon>
        <taxon>BOP clade</taxon>
        <taxon>Oryzoideae</taxon>
        <taxon>Oryzeae</taxon>
        <taxon>Oryzinae</taxon>
        <taxon>Oryza</taxon>
    </lineage>
</organism>
<dbReference type="SMART" id="SM00369">
    <property type="entry name" value="LRR_TYP"/>
    <property type="match status" value="4"/>
</dbReference>
<dbReference type="Pfam" id="PF00931">
    <property type="entry name" value="NB-ARC"/>
    <property type="match status" value="1"/>
</dbReference>
<feature type="domain" description="Disease resistance R13L4/SHOC-2-like LRR" evidence="9">
    <location>
        <begin position="654"/>
        <end position="774"/>
    </location>
</feature>
<dbReference type="InterPro" id="IPR041118">
    <property type="entry name" value="Rx_N"/>
</dbReference>
<dbReference type="InterPro" id="IPR003591">
    <property type="entry name" value="Leu-rich_rpt_typical-subtyp"/>
</dbReference>
<feature type="domain" description="Disease resistance N-terminal" evidence="8">
    <location>
        <begin position="11"/>
        <end position="91"/>
    </location>
</feature>
<dbReference type="InterPro" id="IPR032675">
    <property type="entry name" value="LRR_dom_sf"/>
</dbReference>
<dbReference type="InterPro" id="IPR044974">
    <property type="entry name" value="Disease_R_plants"/>
</dbReference>
<dbReference type="Gramene" id="ORUFI11G24730.2">
    <property type="protein sequence ID" value="ORUFI11G24730.2"/>
    <property type="gene ID" value="ORUFI11G24730"/>
</dbReference>
<dbReference type="Pfam" id="PF23598">
    <property type="entry name" value="LRR_14"/>
    <property type="match status" value="3"/>
</dbReference>
<dbReference type="Pfam" id="PF18052">
    <property type="entry name" value="Rx_N"/>
    <property type="match status" value="1"/>
</dbReference>
<dbReference type="InterPro" id="IPR055414">
    <property type="entry name" value="LRR_R13L4/SHOC2-like"/>
</dbReference>
<dbReference type="PRINTS" id="PR00364">
    <property type="entry name" value="DISEASERSIST"/>
</dbReference>
<protein>
    <recommendedName>
        <fullName evidence="12">AAA+ ATPase domain-containing protein</fullName>
    </recommendedName>
</protein>
<accession>A0A0E0RC35</accession>
<dbReference type="InterPro" id="IPR002182">
    <property type="entry name" value="NB-ARC"/>
</dbReference>
<dbReference type="OMA" id="SICEFHE"/>
<feature type="domain" description="Disease resistance R13L4/SHOC-2-like LRR" evidence="9">
    <location>
        <begin position="900"/>
        <end position="1047"/>
    </location>
</feature>
<evidence type="ECO:0000256" key="5">
    <source>
        <dbReference type="ARBA" id="ARBA00022821"/>
    </source>
</evidence>
<keyword evidence="4" id="KW-0547">Nucleotide-binding</keyword>
<dbReference type="PANTHER" id="PTHR23155">
    <property type="entry name" value="DISEASE RESISTANCE PROTEIN RP"/>
    <property type="match status" value="1"/>
</dbReference>
<evidence type="ECO:0000259" key="9">
    <source>
        <dbReference type="Pfam" id="PF23598"/>
    </source>
</evidence>
<dbReference type="STRING" id="4529.A0A0E0RC35"/>
<dbReference type="Gene3D" id="1.20.5.4130">
    <property type="match status" value="1"/>
</dbReference>
<dbReference type="PANTHER" id="PTHR23155:SF1167">
    <property type="entry name" value="OS08G0412100 PROTEIN"/>
    <property type="match status" value="1"/>
</dbReference>
<keyword evidence="5" id="KW-0611">Plant defense</keyword>
<dbReference type="GO" id="GO:0098542">
    <property type="term" value="P:defense response to other organism"/>
    <property type="evidence" value="ECO:0007669"/>
    <property type="project" value="TreeGrafter"/>
</dbReference>
<feature type="domain" description="NB-ARC" evidence="7">
    <location>
        <begin position="283"/>
        <end position="448"/>
    </location>
</feature>
<evidence type="ECO:0000256" key="3">
    <source>
        <dbReference type="ARBA" id="ARBA00022737"/>
    </source>
</evidence>
<evidence type="ECO:0000256" key="2">
    <source>
        <dbReference type="ARBA" id="ARBA00022614"/>
    </source>
</evidence>
<dbReference type="SUPFAM" id="SSF52047">
    <property type="entry name" value="RNI-like"/>
    <property type="match status" value="1"/>
</dbReference>
<dbReference type="AlphaFoldDB" id="A0A0E0RC35"/>
<evidence type="ECO:0000259" key="8">
    <source>
        <dbReference type="Pfam" id="PF18052"/>
    </source>
</evidence>
<dbReference type="InterPro" id="IPR027417">
    <property type="entry name" value="P-loop_NTPase"/>
</dbReference>
<dbReference type="eggNOG" id="KOG4658">
    <property type="taxonomic scope" value="Eukaryota"/>
</dbReference>
<dbReference type="Gene3D" id="3.40.50.300">
    <property type="entry name" value="P-loop containing nucleotide triphosphate hydrolases"/>
    <property type="match status" value="1"/>
</dbReference>
<dbReference type="Gene3D" id="3.80.10.10">
    <property type="entry name" value="Ribonuclease Inhibitor"/>
    <property type="match status" value="1"/>
</dbReference>
<dbReference type="GO" id="GO:0043531">
    <property type="term" value="F:ADP binding"/>
    <property type="evidence" value="ECO:0007669"/>
    <property type="project" value="InterPro"/>
</dbReference>